<dbReference type="PROSITE" id="PS51257">
    <property type="entry name" value="PROKAR_LIPOPROTEIN"/>
    <property type="match status" value="1"/>
</dbReference>
<gene>
    <name evidence="2" type="ORF">CLV98_109161</name>
</gene>
<reference evidence="2 3" key="1">
    <citation type="submission" date="2018-03" db="EMBL/GenBank/DDBJ databases">
        <title>Genomic Encyclopedia of Archaeal and Bacterial Type Strains, Phase II (KMG-II): from individual species to whole genera.</title>
        <authorList>
            <person name="Goeker M."/>
        </authorList>
    </citation>
    <scope>NUCLEOTIDE SEQUENCE [LARGE SCALE GENOMIC DNA]</scope>
    <source>
        <strain evidence="2 3">DSM 100346</strain>
    </source>
</reference>
<dbReference type="AlphaFoldDB" id="A0A316AHE2"/>
<feature type="domain" description="FAS1" evidence="1">
    <location>
        <begin position="39"/>
        <end position="205"/>
    </location>
</feature>
<dbReference type="EMBL" id="QGDT01000009">
    <property type="protein sequence ID" value="PWJ57051.1"/>
    <property type="molecule type" value="Genomic_DNA"/>
</dbReference>
<proteinExistence type="predicted"/>
<evidence type="ECO:0000259" key="1">
    <source>
        <dbReference type="PROSITE" id="PS50213"/>
    </source>
</evidence>
<dbReference type="Proteomes" id="UP000245880">
    <property type="component" value="Unassembled WGS sequence"/>
</dbReference>
<keyword evidence="3" id="KW-1185">Reference proteome</keyword>
<dbReference type="InterPro" id="IPR036378">
    <property type="entry name" value="FAS1_dom_sf"/>
</dbReference>
<dbReference type="Gene3D" id="2.30.180.10">
    <property type="entry name" value="FAS1 domain"/>
    <property type="match status" value="1"/>
</dbReference>
<evidence type="ECO:0000313" key="3">
    <source>
        <dbReference type="Proteomes" id="UP000245880"/>
    </source>
</evidence>
<organism evidence="2 3">
    <name type="scientific">Dyadobacter jejuensis</name>
    <dbReference type="NCBI Taxonomy" id="1082580"/>
    <lineage>
        <taxon>Bacteria</taxon>
        <taxon>Pseudomonadati</taxon>
        <taxon>Bacteroidota</taxon>
        <taxon>Cytophagia</taxon>
        <taxon>Cytophagales</taxon>
        <taxon>Spirosomataceae</taxon>
        <taxon>Dyadobacter</taxon>
    </lineage>
</organism>
<accession>A0A316AHE2</accession>
<protein>
    <submittedName>
        <fullName evidence="2">Fasciclin domain-containing protein</fullName>
    </submittedName>
</protein>
<dbReference type="PROSITE" id="PS50213">
    <property type="entry name" value="FAS1"/>
    <property type="match status" value="1"/>
</dbReference>
<sequence>MKRSIITMVLATVLFSFGCSDEYFTDGGVQADLTGTLNVSTMDYLQSEPAKFDTLVSLIKLCGLETEISTPGSTFLAPQDYSIHNFFKLLYPDETKWPALTDLSEEEKSAITQILRNYIIPDQEIERSGLSPAYSYATTQGGKTARFNLIRTDYIGNVNMGAAFIVFALDVSPEGSSVERFQSVTVVTSGLRSTNGMIHILDPNTHIFGFN</sequence>
<dbReference type="SUPFAM" id="SSF82153">
    <property type="entry name" value="FAS1 domain"/>
    <property type="match status" value="1"/>
</dbReference>
<evidence type="ECO:0000313" key="2">
    <source>
        <dbReference type="EMBL" id="PWJ57051.1"/>
    </source>
</evidence>
<dbReference type="InterPro" id="IPR000782">
    <property type="entry name" value="FAS1_domain"/>
</dbReference>
<dbReference type="OrthoDB" id="1097608at2"/>
<name>A0A316AHE2_9BACT</name>
<dbReference type="Pfam" id="PF02469">
    <property type="entry name" value="Fasciclin"/>
    <property type="match status" value="1"/>
</dbReference>
<comment type="caution">
    <text evidence="2">The sequence shown here is derived from an EMBL/GenBank/DDBJ whole genome shotgun (WGS) entry which is preliminary data.</text>
</comment>
<dbReference type="RefSeq" id="WP_109675956.1">
    <property type="nucleotide sequence ID" value="NZ_QGDT01000009.1"/>
</dbReference>